<dbReference type="Gene3D" id="1.10.287.610">
    <property type="entry name" value="Helix hairpin bin"/>
    <property type="match status" value="1"/>
</dbReference>
<evidence type="ECO:0000256" key="5">
    <source>
        <dbReference type="HAMAP-Rule" id="MF_00291"/>
    </source>
</evidence>
<evidence type="ECO:0000256" key="3">
    <source>
        <dbReference type="ARBA" id="ARBA00023274"/>
    </source>
</evidence>
<gene>
    <name evidence="5 8" type="primary">rpsB</name>
    <name evidence="8" type="ORF">P271_784</name>
</gene>
<dbReference type="PRINTS" id="PR00395">
    <property type="entry name" value="RIBOSOMALS2"/>
</dbReference>
<dbReference type="GO" id="GO:0006412">
    <property type="term" value="P:translation"/>
    <property type="evidence" value="ECO:0007669"/>
    <property type="project" value="UniProtKB-UniRule"/>
</dbReference>
<comment type="caution">
    <text evidence="8">The sequence shown here is derived from an EMBL/GenBank/DDBJ whole genome shotgun (WGS) entry which is preliminary data.</text>
</comment>
<keyword evidence="3 5" id="KW-0687">Ribonucleoprotein</keyword>
<dbReference type="PANTHER" id="PTHR12534">
    <property type="entry name" value="30S RIBOSOMAL PROTEIN S2 PROKARYOTIC AND ORGANELLAR"/>
    <property type="match status" value="1"/>
</dbReference>
<dbReference type="PROSITE" id="PS00962">
    <property type="entry name" value="RIBOSOMAL_S2_1"/>
    <property type="match status" value="1"/>
</dbReference>
<dbReference type="InterPro" id="IPR023591">
    <property type="entry name" value="Ribosomal_uS2_flav_dom_sf"/>
</dbReference>
<name>A0A084U4N3_MALIO</name>
<comment type="similarity">
    <text evidence="1 5 6">Belongs to the universal ribosomal protein uS2 family.</text>
</comment>
<dbReference type="NCBIfam" id="TIGR01011">
    <property type="entry name" value="rpsB_bact"/>
    <property type="match status" value="1"/>
</dbReference>
<dbReference type="InterPro" id="IPR018130">
    <property type="entry name" value="Ribosomal_uS2_CS"/>
</dbReference>
<feature type="region of interest" description="Disordered" evidence="7">
    <location>
        <begin position="1"/>
        <end position="65"/>
    </location>
</feature>
<organism evidence="8 9">
    <name type="scientific">Malacoplasma iowae DK-CPA</name>
    <dbReference type="NCBI Taxonomy" id="1394179"/>
    <lineage>
        <taxon>Bacteria</taxon>
        <taxon>Bacillati</taxon>
        <taxon>Mycoplasmatota</taxon>
        <taxon>Mycoplasmoidales</taxon>
        <taxon>Mycoplasmoidaceae</taxon>
        <taxon>Malacoplasma</taxon>
    </lineage>
</organism>
<dbReference type="RefSeq" id="WP_004024715.1">
    <property type="nucleotide sequence ID" value="NZ_AWQU01000047.1"/>
</dbReference>
<evidence type="ECO:0000313" key="9">
    <source>
        <dbReference type="Proteomes" id="UP000028523"/>
    </source>
</evidence>
<dbReference type="PANTHER" id="PTHR12534:SF0">
    <property type="entry name" value="SMALL RIBOSOMAL SUBUNIT PROTEIN US2M"/>
    <property type="match status" value="1"/>
</dbReference>
<dbReference type="Pfam" id="PF00318">
    <property type="entry name" value="Ribosomal_S2"/>
    <property type="match status" value="1"/>
</dbReference>
<dbReference type="GO" id="GO:0022627">
    <property type="term" value="C:cytosolic small ribosomal subunit"/>
    <property type="evidence" value="ECO:0007669"/>
    <property type="project" value="TreeGrafter"/>
</dbReference>
<dbReference type="EMBL" id="AWQU01000047">
    <property type="protein sequence ID" value="KFB07919.1"/>
    <property type="molecule type" value="Genomic_DNA"/>
</dbReference>
<evidence type="ECO:0000256" key="4">
    <source>
        <dbReference type="ARBA" id="ARBA00035256"/>
    </source>
</evidence>
<dbReference type="GO" id="GO:0003735">
    <property type="term" value="F:structural constituent of ribosome"/>
    <property type="evidence" value="ECO:0007669"/>
    <property type="project" value="InterPro"/>
</dbReference>
<dbReference type="Proteomes" id="UP000028523">
    <property type="component" value="Unassembled WGS sequence"/>
</dbReference>
<evidence type="ECO:0000256" key="2">
    <source>
        <dbReference type="ARBA" id="ARBA00022980"/>
    </source>
</evidence>
<evidence type="ECO:0000313" key="8">
    <source>
        <dbReference type="EMBL" id="KFB07919.1"/>
    </source>
</evidence>
<dbReference type="PROSITE" id="PS00963">
    <property type="entry name" value="RIBOSOMAL_S2_2"/>
    <property type="match status" value="1"/>
</dbReference>
<reference evidence="8 9" key="1">
    <citation type="journal article" date="2014" name="PLoS ONE">
        <title>Reduction of Hydrogen Peroxide Accumulation and Toxicity by a Catalase from Mycoplasma iowae.</title>
        <authorList>
            <person name="Pritchard R.E."/>
            <person name="Prassinos A.J."/>
            <person name="Osborne J.D."/>
            <person name="Raviv Z."/>
            <person name="Balish M.F."/>
        </authorList>
    </citation>
    <scope>NUCLEOTIDE SEQUENCE [LARGE SCALE GENOMIC DNA]</scope>
    <source>
        <strain evidence="8 9">DK-CPA</strain>
    </source>
</reference>
<keyword evidence="2 5" id="KW-0689">Ribosomal protein</keyword>
<feature type="compositionally biased region" description="Basic and acidic residues" evidence="7">
    <location>
        <begin position="1"/>
        <end position="10"/>
    </location>
</feature>
<protein>
    <recommendedName>
        <fullName evidence="4 5">Small ribosomal subunit protein uS2</fullName>
    </recommendedName>
</protein>
<dbReference type="InterPro" id="IPR005706">
    <property type="entry name" value="Ribosomal_uS2_bac/mit/plastid"/>
</dbReference>
<evidence type="ECO:0000256" key="1">
    <source>
        <dbReference type="ARBA" id="ARBA00006242"/>
    </source>
</evidence>
<keyword evidence="9" id="KW-1185">Reference proteome</keyword>
<feature type="compositionally biased region" description="Basic and acidic residues" evidence="7">
    <location>
        <begin position="35"/>
        <end position="47"/>
    </location>
</feature>
<feature type="compositionally biased region" description="Polar residues" evidence="7">
    <location>
        <begin position="51"/>
        <end position="64"/>
    </location>
</feature>
<dbReference type="HAMAP" id="MF_00291_B">
    <property type="entry name" value="Ribosomal_uS2_B"/>
    <property type="match status" value="1"/>
</dbReference>
<evidence type="ECO:0000256" key="7">
    <source>
        <dbReference type="SAM" id="MobiDB-lite"/>
    </source>
</evidence>
<dbReference type="CDD" id="cd01425">
    <property type="entry name" value="RPS2"/>
    <property type="match status" value="1"/>
</dbReference>
<proteinExistence type="inferred from homology"/>
<dbReference type="Gene3D" id="3.40.50.10490">
    <property type="entry name" value="Glucose-6-phosphate isomerase like protein, domain 1"/>
    <property type="match status" value="1"/>
</dbReference>
<accession>A0A084U4N3</accession>
<dbReference type="InterPro" id="IPR001865">
    <property type="entry name" value="Ribosomal_uS2"/>
</dbReference>
<sequence length="352" mass="39191">MPKKAEEKKVGSATKTVAAKAEKKVAKKTTTTTKTKKESSASKKVEKPVSTVETTSAVKTNSEPVSYKDKASEIENNIMLKINANPAMANNKFRKLVSVNKLMETGAHIGLTTRKWNPKMKPYIYAKKGTNHIIDLMQTVMALSDAYNFLVNLTKNGGTALFVGTRGKIIKNHVKEESKRTQSFYINERWLGGTLTNFRTISNSIKKFNNLLVIHKTGEVEKYLKKEQVQIKKDTEKLAKAFGGIRTMKELPKVLILTDPENEKNALKEAKKLGIPVVAICNSNADPTDVDYVIPANNYSIKSVYLLIGILSDAIAEGKGLPKSFVGKKDDEIVLPEVIKKKPEYRKVVYNK</sequence>
<dbReference type="AlphaFoldDB" id="A0A084U4N3"/>
<evidence type="ECO:0000256" key="6">
    <source>
        <dbReference type="RuleBase" id="RU003631"/>
    </source>
</evidence>
<dbReference type="SUPFAM" id="SSF52313">
    <property type="entry name" value="Ribosomal protein S2"/>
    <property type="match status" value="1"/>
</dbReference>